<keyword evidence="4" id="KW-1185">Reference proteome</keyword>
<dbReference type="Proteomes" id="UP001303373">
    <property type="component" value="Chromosome 9"/>
</dbReference>
<dbReference type="InterPro" id="IPR057678">
    <property type="entry name" value="DUF7918"/>
</dbReference>
<dbReference type="PANTHER" id="PTHR36223:SF1">
    <property type="entry name" value="TRANSCRIPTION ELONGATION FACTOR EAF N-TERMINAL DOMAIN-CONTAINING PROTEIN"/>
    <property type="match status" value="1"/>
</dbReference>
<evidence type="ECO:0000313" key="3">
    <source>
        <dbReference type="EMBL" id="WPH03008.1"/>
    </source>
</evidence>
<feature type="domain" description="DUF7918" evidence="2">
    <location>
        <begin position="8"/>
        <end position="226"/>
    </location>
</feature>
<evidence type="ECO:0000313" key="4">
    <source>
        <dbReference type="Proteomes" id="UP001303373"/>
    </source>
</evidence>
<feature type="region of interest" description="Disordered" evidence="1">
    <location>
        <begin position="268"/>
        <end position="290"/>
    </location>
</feature>
<name>A0AAQ3MA65_9PEZI</name>
<sequence>MKVDSQPGLEVTLRVNGVLLHEYLDPDDERGSNNHATRFVEVPAGANFTLHYASDSAIRPKSNLDLIHARISLDGIAVYASALSVPISATISGVHVTEKGVSYLQKFGFGDLKTTDDAESEDVATLKNKYAGLGEISIKFTWARPAGPKQVKHHHNPLLEKHAHIPEECLKGRAMSNKTHLAPMEKSEPRTFCGIAYPYGKEPFATFTFKYRSRKDLQIEGIIPRSPSPQALEDMDPETLTMEQLREVARRAKAQRDAEVRIQKVNAEQSRQTQVAGKRKRTATIKSDPDDDVAVLSAASRRECQRQRTSFEGDTDVVDLTI</sequence>
<gene>
    <name evidence="3" type="ORF">R9X50_00588200</name>
</gene>
<proteinExistence type="predicted"/>
<evidence type="ECO:0000259" key="2">
    <source>
        <dbReference type="Pfam" id="PF25534"/>
    </source>
</evidence>
<dbReference type="EMBL" id="CP138588">
    <property type="protein sequence ID" value="WPH03008.1"/>
    <property type="molecule type" value="Genomic_DNA"/>
</dbReference>
<dbReference type="PANTHER" id="PTHR36223">
    <property type="entry name" value="BETA-LACTAMASE-TYPE TRANSPEPTIDASE FOLD DOMAIN CONTAINING PROTEIN"/>
    <property type="match status" value="1"/>
</dbReference>
<dbReference type="AlphaFoldDB" id="A0AAQ3MA65"/>
<accession>A0AAQ3MA65</accession>
<organism evidence="3 4">
    <name type="scientific">Acrodontium crateriforme</name>
    <dbReference type="NCBI Taxonomy" id="150365"/>
    <lineage>
        <taxon>Eukaryota</taxon>
        <taxon>Fungi</taxon>
        <taxon>Dikarya</taxon>
        <taxon>Ascomycota</taxon>
        <taxon>Pezizomycotina</taxon>
        <taxon>Dothideomycetes</taxon>
        <taxon>Dothideomycetidae</taxon>
        <taxon>Mycosphaerellales</taxon>
        <taxon>Teratosphaeriaceae</taxon>
        <taxon>Acrodontium</taxon>
    </lineage>
</organism>
<dbReference type="Pfam" id="PF25534">
    <property type="entry name" value="DUF7918"/>
    <property type="match status" value="1"/>
</dbReference>
<reference evidence="3 4" key="1">
    <citation type="submission" date="2023-11" db="EMBL/GenBank/DDBJ databases">
        <title>An acidophilic fungus is an integral part of prey digestion in a carnivorous sundew plant.</title>
        <authorList>
            <person name="Tsai I.J."/>
        </authorList>
    </citation>
    <scope>NUCLEOTIDE SEQUENCE [LARGE SCALE GENOMIC DNA]</scope>
    <source>
        <strain evidence="3">169a</strain>
    </source>
</reference>
<evidence type="ECO:0000256" key="1">
    <source>
        <dbReference type="SAM" id="MobiDB-lite"/>
    </source>
</evidence>
<protein>
    <recommendedName>
        <fullName evidence="2">DUF7918 domain-containing protein</fullName>
    </recommendedName>
</protein>